<proteinExistence type="inferred from homology"/>
<dbReference type="GO" id="GO:0009252">
    <property type="term" value="P:peptidoglycan biosynthetic process"/>
    <property type="evidence" value="ECO:0007669"/>
    <property type="project" value="UniProtKB-KW"/>
</dbReference>
<protein>
    <recommendedName>
        <fullName evidence="2">glutamate racemase</fullName>
        <ecNumber evidence="2">5.1.1.3</ecNumber>
    </recommendedName>
</protein>
<evidence type="ECO:0000256" key="2">
    <source>
        <dbReference type="ARBA" id="ARBA00013090"/>
    </source>
</evidence>
<evidence type="ECO:0000313" key="8">
    <source>
        <dbReference type="EMBL" id="CAB4864830.1"/>
    </source>
</evidence>
<keyword evidence="6" id="KW-0961">Cell wall biogenesis/degradation</keyword>
<gene>
    <name evidence="7" type="ORF">UFOPK2658_00648</name>
    <name evidence="8" type="ORF">UFOPK3304_00667</name>
    <name evidence="9" type="ORF">UFOPK4134_01478</name>
</gene>
<dbReference type="HAMAP" id="MF_00258">
    <property type="entry name" value="Glu_racemase"/>
    <property type="match status" value="1"/>
</dbReference>
<dbReference type="FunFam" id="3.40.50.1860:FF:000001">
    <property type="entry name" value="Glutamate racemase"/>
    <property type="match status" value="1"/>
</dbReference>
<dbReference type="PANTHER" id="PTHR21198:SF2">
    <property type="entry name" value="GLUTAMATE RACEMASE"/>
    <property type="match status" value="1"/>
</dbReference>
<organism evidence="7">
    <name type="scientific">freshwater metagenome</name>
    <dbReference type="NCBI Taxonomy" id="449393"/>
    <lineage>
        <taxon>unclassified sequences</taxon>
        <taxon>metagenomes</taxon>
        <taxon>ecological metagenomes</taxon>
    </lineage>
</organism>
<dbReference type="InterPro" id="IPR001920">
    <property type="entry name" value="Asp/Glu_race"/>
</dbReference>
<dbReference type="GO" id="GO:0008881">
    <property type="term" value="F:glutamate racemase activity"/>
    <property type="evidence" value="ECO:0007669"/>
    <property type="project" value="UniProtKB-EC"/>
</dbReference>
<dbReference type="EC" id="5.1.1.3" evidence="2"/>
<dbReference type="PANTHER" id="PTHR21198">
    <property type="entry name" value="GLUTAMATE RACEMASE"/>
    <property type="match status" value="1"/>
</dbReference>
<accession>A0A6J6QTU9</accession>
<keyword evidence="4" id="KW-0573">Peptidoglycan synthesis</keyword>
<dbReference type="PROSITE" id="PS00924">
    <property type="entry name" value="ASP_GLU_RACEMASE_2"/>
    <property type="match status" value="1"/>
</dbReference>
<dbReference type="EMBL" id="CAEZYH010000018">
    <property type="protein sequence ID" value="CAB4715211.1"/>
    <property type="molecule type" value="Genomic_DNA"/>
</dbReference>
<dbReference type="Pfam" id="PF01177">
    <property type="entry name" value="Asp_Glu_race"/>
    <property type="match status" value="1"/>
</dbReference>
<reference evidence="7" key="1">
    <citation type="submission" date="2020-05" db="EMBL/GenBank/DDBJ databases">
        <authorList>
            <person name="Chiriac C."/>
            <person name="Salcher M."/>
            <person name="Ghai R."/>
            <person name="Kavagutti S V."/>
        </authorList>
    </citation>
    <scope>NUCLEOTIDE SEQUENCE</scope>
</reference>
<keyword evidence="5" id="KW-0413">Isomerase</keyword>
<dbReference type="GO" id="GO:0008360">
    <property type="term" value="P:regulation of cell shape"/>
    <property type="evidence" value="ECO:0007669"/>
    <property type="project" value="UniProtKB-KW"/>
</dbReference>
<dbReference type="NCBIfam" id="TIGR00067">
    <property type="entry name" value="glut_race"/>
    <property type="match status" value="1"/>
</dbReference>
<sequence length="282" mass="29916">MSNEFDVNGPIGIFDSGFGGLTVARAVIDLLPNEDIVYIGDTGRYPYGDKDPNDVRGYARELARSLVREYNAKAIVVACNTAAAALPVHKLEAELAADGLHIPVIGVIDPGAQSLVRATRTGTVGVIGTIGTIGSGAYDMAVSRASLGAPVKLVSAACPGFVEFVERGRTAGPEVKLLAQRMLAPIVEANVDALLLGCTHYPYLARVISDVVGLDVTLVSSADETAFALRDQLEQQHMLRNDSDHLGQHTFMSSGDVSWFKALGTRLLGPELSNVDIWNKGN</sequence>
<evidence type="ECO:0000256" key="3">
    <source>
        <dbReference type="ARBA" id="ARBA00022960"/>
    </source>
</evidence>
<dbReference type="InterPro" id="IPR004391">
    <property type="entry name" value="Glu_race"/>
</dbReference>
<dbReference type="Gene3D" id="3.40.50.1860">
    <property type="match status" value="2"/>
</dbReference>
<evidence type="ECO:0000256" key="6">
    <source>
        <dbReference type="ARBA" id="ARBA00023316"/>
    </source>
</evidence>
<keyword evidence="3" id="KW-0133">Cell shape</keyword>
<evidence type="ECO:0000313" key="7">
    <source>
        <dbReference type="EMBL" id="CAB4715211.1"/>
    </source>
</evidence>
<evidence type="ECO:0000256" key="5">
    <source>
        <dbReference type="ARBA" id="ARBA00023235"/>
    </source>
</evidence>
<dbReference type="GO" id="GO:0071555">
    <property type="term" value="P:cell wall organization"/>
    <property type="evidence" value="ECO:0007669"/>
    <property type="project" value="UniProtKB-KW"/>
</dbReference>
<dbReference type="AlphaFoldDB" id="A0A6J6QTU9"/>
<dbReference type="EMBL" id="CAFBPS010000139">
    <property type="protein sequence ID" value="CAB5035480.1"/>
    <property type="molecule type" value="Genomic_DNA"/>
</dbReference>
<evidence type="ECO:0000256" key="4">
    <source>
        <dbReference type="ARBA" id="ARBA00022984"/>
    </source>
</evidence>
<dbReference type="EMBL" id="CAFBLJ010000025">
    <property type="protein sequence ID" value="CAB4864830.1"/>
    <property type="molecule type" value="Genomic_DNA"/>
</dbReference>
<evidence type="ECO:0000313" key="9">
    <source>
        <dbReference type="EMBL" id="CAB5035480.1"/>
    </source>
</evidence>
<name>A0A6J6QTU9_9ZZZZ</name>
<evidence type="ECO:0000256" key="1">
    <source>
        <dbReference type="ARBA" id="ARBA00001602"/>
    </source>
</evidence>
<dbReference type="SUPFAM" id="SSF53681">
    <property type="entry name" value="Aspartate/glutamate racemase"/>
    <property type="match status" value="2"/>
</dbReference>
<dbReference type="InterPro" id="IPR015942">
    <property type="entry name" value="Asp/Glu/hydantoin_racemase"/>
</dbReference>
<dbReference type="InterPro" id="IPR033134">
    <property type="entry name" value="Asp/Glu_racemase_AS_2"/>
</dbReference>
<comment type="catalytic activity">
    <reaction evidence="1">
        <text>L-glutamate = D-glutamate</text>
        <dbReference type="Rhea" id="RHEA:12813"/>
        <dbReference type="ChEBI" id="CHEBI:29985"/>
        <dbReference type="ChEBI" id="CHEBI:29986"/>
        <dbReference type="EC" id="5.1.1.3"/>
    </reaction>
</comment>